<dbReference type="InParanoid" id="A0A146G7Q4"/>
<sequence>MNEPDQKVHATLSLLVNVPRQTLELHEDGRLLRQFPISTSRFGLGSEPGSFKTPLGKFAVSEKHGAGAPLGAHFVSRQFTGNIAAPGGEEDLVLTRILWLEGLEPGNANTKDRYIYIHGTNQEQLIGTPASHGCVRMKNADIQELYDLIPEGTPVEIVA</sequence>
<comment type="pathway">
    <text evidence="1 9">Cell wall biogenesis; peptidoglycan biosynthesis.</text>
</comment>
<dbReference type="GO" id="GO:0071555">
    <property type="term" value="P:cell wall organization"/>
    <property type="evidence" value="ECO:0007669"/>
    <property type="project" value="UniProtKB-UniRule"/>
</dbReference>
<name>A0A146G7Q4_TERSA</name>
<keyword evidence="5" id="KW-0378">Hydrolase</keyword>
<keyword evidence="4" id="KW-0808">Transferase</keyword>
<dbReference type="Gene3D" id="2.40.440.10">
    <property type="entry name" value="L,D-transpeptidase catalytic domain-like"/>
    <property type="match status" value="1"/>
</dbReference>
<evidence type="ECO:0000313" key="11">
    <source>
        <dbReference type="EMBL" id="GAT33531.1"/>
    </source>
</evidence>
<keyword evidence="6 9" id="KW-0133">Cell shape</keyword>
<dbReference type="PANTHER" id="PTHR30582">
    <property type="entry name" value="L,D-TRANSPEPTIDASE"/>
    <property type="match status" value="1"/>
</dbReference>
<dbReference type="PROSITE" id="PS52029">
    <property type="entry name" value="LD_TPASE"/>
    <property type="match status" value="1"/>
</dbReference>
<evidence type="ECO:0000256" key="7">
    <source>
        <dbReference type="ARBA" id="ARBA00022984"/>
    </source>
</evidence>
<dbReference type="GO" id="GO:0016757">
    <property type="term" value="F:glycosyltransferase activity"/>
    <property type="evidence" value="ECO:0007669"/>
    <property type="project" value="UniProtKB-KW"/>
</dbReference>
<evidence type="ECO:0000259" key="10">
    <source>
        <dbReference type="PROSITE" id="PS52029"/>
    </source>
</evidence>
<keyword evidence="12" id="KW-1185">Reference proteome</keyword>
<dbReference type="InterPro" id="IPR050979">
    <property type="entry name" value="LD-transpeptidase"/>
</dbReference>
<evidence type="ECO:0000256" key="5">
    <source>
        <dbReference type="ARBA" id="ARBA00022801"/>
    </source>
</evidence>
<comment type="similarity">
    <text evidence="2">Belongs to the YkuD family.</text>
</comment>
<proteinExistence type="inferred from homology"/>
<evidence type="ECO:0000256" key="1">
    <source>
        <dbReference type="ARBA" id="ARBA00004752"/>
    </source>
</evidence>
<evidence type="ECO:0000256" key="2">
    <source>
        <dbReference type="ARBA" id="ARBA00005992"/>
    </source>
</evidence>
<feature type="active site" description="Nucleophile" evidence="9">
    <location>
        <position position="134"/>
    </location>
</feature>
<gene>
    <name evidence="11" type="ORF">TSACC_21948</name>
</gene>
<dbReference type="GO" id="GO:0008360">
    <property type="term" value="P:regulation of cell shape"/>
    <property type="evidence" value="ECO:0007669"/>
    <property type="project" value="UniProtKB-UniRule"/>
</dbReference>
<dbReference type="RefSeq" id="WP_174548589.1">
    <property type="nucleotide sequence ID" value="NZ_BDCO01000002.1"/>
</dbReference>
<dbReference type="PANTHER" id="PTHR30582:SF24">
    <property type="entry name" value="L,D-TRANSPEPTIDASE ERFK_SRFK-RELATED"/>
    <property type="match status" value="1"/>
</dbReference>
<dbReference type="InterPro" id="IPR038063">
    <property type="entry name" value="Transpep_catalytic_dom"/>
</dbReference>
<evidence type="ECO:0000256" key="9">
    <source>
        <dbReference type="PROSITE-ProRule" id="PRU01373"/>
    </source>
</evidence>
<evidence type="ECO:0000256" key="4">
    <source>
        <dbReference type="ARBA" id="ARBA00022679"/>
    </source>
</evidence>
<feature type="domain" description="L,D-TPase catalytic" evidence="10">
    <location>
        <begin position="12"/>
        <end position="158"/>
    </location>
</feature>
<comment type="caution">
    <text evidence="11">The sequence shown here is derived from an EMBL/GenBank/DDBJ whole genome shotgun (WGS) entry which is preliminary data.</text>
</comment>
<dbReference type="InterPro" id="IPR005490">
    <property type="entry name" value="LD_TPept_cat_dom"/>
</dbReference>
<dbReference type="STRING" id="690879.TSACC_21948"/>
<evidence type="ECO:0000256" key="3">
    <source>
        <dbReference type="ARBA" id="ARBA00022676"/>
    </source>
</evidence>
<dbReference type="AlphaFoldDB" id="A0A146G7Q4"/>
<dbReference type="FunCoup" id="A0A146G7Q4">
    <property type="interactions" value="132"/>
</dbReference>
<feature type="active site" description="Proton donor/acceptor" evidence="9">
    <location>
        <position position="118"/>
    </location>
</feature>
<keyword evidence="8 9" id="KW-0961">Cell wall biogenesis/degradation</keyword>
<dbReference type="GO" id="GO:0018104">
    <property type="term" value="P:peptidoglycan-protein cross-linking"/>
    <property type="evidence" value="ECO:0007669"/>
    <property type="project" value="TreeGrafter"/>
</dbReference>
<dbReference type="GO" id="GO:0071972">
    <property type="term" value="F:peptidoglycan L,D-transpeptidase activity"/>
    <property type="evidence" value="ECO:0007669"/>
    <property type="project" value="TreeGrafter"/>
</dbReference>
<dbReference type="UniPathway" id="UPA00219"/>
<dbReference type="GO" id="GO:0005576">
    <property type="term" value="C:extracellular region"/>
    <property type="evidence" value="ECO:0007669"/>
    <property type="project" value="TreeGrafter"/>
</dbReference>
<evidence type="ECO:0000313" key="12">
    <source>
        <dbReference type="Proteomes" id="UP000076023"/>
    </source>
</evidence>
<dbReference type="Pfam" id="PF03734">
    <property type="entry name" value="YkuD"/>
    <property type="match status" value="1"/>
</dbReference>
<dbReference type="SUPFAM" id="SSF141523">
    <property type="entry name" value="L,D-transpeptidase catalytic domain-like"/>
    <property type="match status" value="1"/>
</dbReference>
<keyword evidence="3" id="KW-0328">Glycosyltransferase</keyword>
<dbReference type="EMBL" id="BDCO01000002">
    <property type="protein sequence ID" value="GAT33531.1"/>
    <property type="molecule type" value="Genomic_DNA"/>
</dbReference>
<evidence type="ECO:0000256" key="6">
    <source>
        <dbReference type="ARBA" id="ARBA00022960"/>
    </source>
</evidence>
<dbReference type="Proteomes" id="UP000076023">
    <property type="component" value="Unassembled WGS sequence"/>
</dbReference>
<evidence type="ECO:0000256" key="8">
    <source>
        <dbReference type="ARBA" id="ARBA00023316"/>
    </source>
</evidence>
<organism evidence="11 12">
    <name type="scientific">Terrimicrobium sacchariphilum</name>
    <dbReference type="NCBI Taxonomy" id="690879"/>
    <lineage>
        <taxon>Bacteria</taxon>
        <taxon>Pseudomonadati</taxon>
        <taxon>Verrucomicrobiota</taxon>
        <taxon>Terrimicrobiia</taxon>
        <taxon>Terrimicrobiales</taxon>
        <taxon>Terrimicrobiaceae</taxon>
        <taxon>Terrimicrobium</taxon>
    </lineage>
</organism>
<dbReference type="CDD" id="cd16913">
    <property type="entry name" value="YkuD_like"/>
    <property type="match status" value="1"/>
</dbReference>
<accession>A0A146G7Q4</accession>
<keyword evidence="7 9" id="KW-0573">Peptidoglycan synthesis</keyword>
<reference evidence="12" key="1">
    <citation type="journal article" date="2017" name="Genome Announc.">
        <title>Draft Genome Sequence of Terrimicrobium sacchariphilum NM-5T, a Facultative Anaerobic Soil Bacterium of the Class Spartobacteria.</title>
        <authorList>
            <person name="Qiu Y.L."/>
            <person name="Tourlousse D.M."/>
            <person name="Matsuura N."/>
            <person name="Ohashi A."/>
            <person name="Sekiguchi Y."/>
        </authorList>
    </citation>
    <scope>NUCLEOTIDE SEQUENCE [LARGE SCALE GENOMIC DNA]</scope>
    <source>
        <strain evidence="12">NM-5</strain>
    </source>
</reference>
<protein>
    <submittedName>
        <fullName evidence="11">L,D-transpeptidase catalytic domain cotaining protein</fullName>
    </submittedName>
</protein>